<organism evidence="1 2">
    <name type="scientific">Candidatus Desulfovibrio intestinavium</name>
    <dbReference type="NCBI Taxonomy" id="2838534"/>
    <lineage>
        <taxon>Bacteria</taxon>
        <taxon>Pseudomonadati</taxon>
        <taxon>Thermodesulfobacteriota</taxon>
        <taxon>Desulfovibrionia</taxon>
        <taxon>Desulfovibrionales</taxon>
        <taxon>Desulfovibrionaceae</taxon>
        <taxon>Desulfovibrio</taxon>
    </lineage>
</organism>
<protein>
    <submittedName>
        <fullName evidence="1">Uncharacterized protein</fullName>
    </submittedName>
</protein>
<comment type="caution">
    <text evidence="1">The sequence shown here is derived from an EMBL/GenBank/DDBJ whole genome shotgun (WGS) entry which is preliminary data.</text>
</comment>
<gene>
    <name evidence="1" type="ORF">H9784_05255</name>
</gene>
<name>A0A9D2HL84_9BACT</name>
<dbReference type="AlphaFoldDB" id="A0A9D2HL84"/>
<sequence>MSRPHVAPSALVKVASYRVRLPGMPPRRVLASHRQMLHWLLTVLPSRKETPRVR</sequence>
<proteinExistence type="predicted"/>
<evidence type="ECO:0000313" key="1">
    <source>
        <dbReference type="EMBL" id="HJA78965.1"/>
    </source>
</evidence>
<accession>A0A9D2HL84</accession>
<evidence type="ECO:0000313" key="2">
    <source>
        <dbReference type="Proteomes" id="UP000823821"/>
    </source>
</evidence>
<reference evidence="1" key="1">
    <citation type="journal article" date="2021" name="PeerJ">
        <title>Extensive microbial diversity within the chicken gut microbiome revealed by metagenomics and culture.</title>
        <authorList>
            <person name="Gilroy R."/>
            <person name="Ravi A."/>
            <person name="Getino M."/>
            <person name="Pursley I."/>
            <person name="Horton D.L."/>
            <person name="Alikhan N.F."/>
            <person name="Baker D."/>
            <person name="Gharbi K."/>
            <person name="Hall N."/>
            <person name="Watson M."/>
            <person name="Adriaenssens E.M."/>
            <person name="Foster-Nyarko E."/>
            <person name="Jarju S."/>
            <person name="Secka A."/>
            <person name="Antonio M."/>
            <person name="Oren A."/>
            <person name="Chaudhuri R.R."/>
            <person name="La Ragione R."/>
            <person name="Hildebrand F."/>
            <person name="Pallen M.J."/>
        </authorList>
    </citation>
    <scope>NUCLEOTIDE SEQUENCE</scope>
    <source>
        <strain evidence="1">5032</strain>
    </source>
</reference>
<reference evidence="1" key="2">
    <citation type="submission" date="2021-04" db="EMBL/GenBank/DDBJ databases">
        <authorList>
            <person name="Gilroy R."/>
        </authorList>
    </citation>
    <scope>NUCLEOTIDE SEQUENCE</scope>
    <source>
        <strain evidence="1">5032</strain>
    </source>
</reference>
<dbReference type="Proteomes" id="UP000823821">
    <property type="component" value="Unassembled WGS sequence"/>
</dbReference>
<dbReference type="EMBL" id="DWZD01000034">
    <property type="protein sequence ID" value="HJA78965.1"/>
    <property type="molecule type" value="Genomic_DNA"/>
</dbReference>